<protein>
    <submittedName>
        <fullName evidence="1">Uncharacterized protein</fullName>
    </submittedName>
</protein>
<keyword evidence="2" id="KW-1185">Reference proteome</keyword>
<sequence length="123" mass="13247">MDHDVGLDGSWLEERCEMSGKPPALAGSARRPGVGIRDCDPGTTLTAETVCVPGTLAPNAACANYRSGYYVLFSDILRLRRAGKFVAGTLQEISESRQFFNTTLLLFGLALSKLGYVAGEWSD</sequence>
<dbReference type="Proteomes" id="UP001160390">
    <property type="component" value="Unassembled WGS sequence"/>
</dbReference>
<evidence type="ECO:0000313" key="2">
    <source>
        <dbReference type="Proteomes" id="UP001160390"/>
    </source>
</evidence>
<reference evidence="1" key="1">
    <citation type="submission" date="2023-01" db="EMBL/GenBank/DDBJ databases">
        <authorList>
            <person name="Piombo E."/>
        </authorList>
    </citation>
    <scope>NUCLEOTIDE SEQUENCE</scope>
</reference>
<gene>
    <name evidence="1" type="ORF">CCHLO57077_00002346</name>
</gene>
<accession>A0AA35QAC6</accession>
<evidence type="ECO:0000313" key="1">
    <source>
        <dbReference type="EMBL" id="CAI6098357.1"/>
    </source>
</evidence>
<organism evidence="1 2">
    <name type="scientific">Clonostachys chloroleuca</name>
    <dbReference type="NCBI Taxonomy" id="1926264"/>
    <lineage>
        <taxon>Eukaryota</taxon>
        <taxon>Fungi</taxon>
        <taxon>Dikarya</taxon>
        <taxon>Ascomycota</taxon>
        <taxon>Pezizomycotina</taxon>
        <taxon>Sordariomycetes</taxon>
        <taxon>Hypocreomycetidae</taxon>
        <taxon>Hypocreales</taxon>
        <taxon>Bionectriaceae</taxon>
        <taxon>Clonostachys</taxon>
    </lineage>
</organism>
<proteinExistence type="predicted"/>
<name>A0AA35QAC6_9HYPO</name>
<dbReference type="AlphaFoldDB" id="A0AA35QAC6"/>
<comment type="caution">
    <text evidence="1">The sequence shown here is derived from an EMBL/GenBank/DDBJ whole genome shotgun (WGS) entry which is preliminary data.</text>
</comment>
<dbReference type="EMBL" id="CABFNP030001299">
    <property type="protein sequence ID" value="CAI6098357.1"/>
    <property type="molecule type" value="Genomic_DNA"/>
</dbReference>